<evidence type="ECO:0000256" key="4">
    <source>
        <dbReference type="ARBA" id="ARBA00023163"/>
    </source>
</evidence>
<reference evidence="9" key="1">
    <citation type="submission" date="2016-06" db="EMBL/GenBank/DDBJ databases">
        <title>Parallel loss of symbiosis genes in relatives of nitrogen-fixing non-legume Parasponia.</title>
        <authorList>
            <person name="Van Velzen R."/>
            <person name="Holmer R."/>
            <person name="Bu F."/>
            <person name="Rutten L."/>
            <person name="Van Zeijl A."/>
            <person name="Liu W."/>
            <person name="Santuari L."/>
            <person name="Cao Q."/>
            <person name="Sharma T."/>
            <person name="Shen D."/>
            <person name="Roswanjaya Y."/>
            <person name="Wardhani T."/>
            <person name="Kalhor M.S."/>
            <person name="Jansen J."/>
            <person name="Van den Hoogen J."/>
            <person name="Gungor B."/>
            <person name="Hartog M."/>
            <person name="Hontelez J."/>
            <person name="Verver J."/>
            <person name="Yang W.-C."/>
            <person name="Schijlen E."/>
            <person name="Repin R."/>
            <person name="Schilthuizen M."/>
            <person name="Schranz E."/>
            <person name="Heidstra R."/>
            <person name="Miyata K."/>
            <person name="Fedorova E."/>
            <person name="Kohlen W."/>
            <person name="Bisseling T."/>
            <person name="Smit S."/>
            <person name="Geurts R."/>
        </authorList>
    </citation>
    <scope>NUCLEOTIDE SEQUENCE [LARGE SCALE GENOMIC DNA]</scope>
    <source>
        <strain evidence="9">cv. RG33-2</strain>
    </source>
</reference>
<keyword evidence="4" id="KW-0804">Transcription</keyword>
<accession>A0A2P5FY27</accession>
<evidence type="ECO:0000256" key="1">
    <source>
        <dbReference type="ARBA" id="ARBA00004123"/>
    </source>
</evidence>
<gene>
    <name evidence="8" type="ORF">TorRG33x02_016430</name>
</gene>
<dbReference type="InParanoid" id="A0A2P5FY27"/>
<dbReference type="SUPFAM" id="SSF101936">
    <property type="entry name" value="DNA-binding pseudobarrel domain"/>
    <property type="match status" value="4"/>
</dbReference>
<proteinExistence type="predicted"/>
<evidence type="ECO:0000256" key="3">
    <source>
        <dbReference type="ARBA" id="ARBA00023125"/>
    </source>
</evidence>
<feature type="region of interest" description="Disordered" evidence="6">
    <location>
        <begin position="513"/>
        <end position="535"/>
    </location>
</feature>
<dbReference type="FunCoup" id="A0A2P5FY27">
    <property type="interactions" value="41"/>
</dbReference>
<dbReference type="InterPro" id="IPR015300">
    <property type="entry name" value="DNA-bd_pseudobarrel_sf"/>
</dbReference>
<keyword evidence="2" id="KW-0805">Transcription regulation</keyword>
<dbReference type="EMBL" id="JXTC01000004">
    <property type="protein sequence ID" value="POO02657.1"/>
    <property type="molecule type" value="Genomic_DNA"/>
</dbReference>
<dbReference type="SMART" id="SM01019">
    <property type="entry name" value="B3"/>
    <property type="match status" value="4"/>
</dbReference>
<dbReference type="GO" id="GO:0005634">
    <property type="term" value="C:nucleus"/>
    <property type="evidence" value="ECO:0007669"/>
    <property type="project" value="UniProtKB-SubCell"/>
</dbReference>
<sequence length="640" mass="72995">MAFSDDVPEFFRIFIPKFSSEKMGIPTSFVRKYILRVPKLAVVKDGSGKCWQVSLVTIGKNLYIGTGWEEFARDHSLERGDFLVFKYYKTSLFEVKIFGANGCKKQVASPQILAQVKIEDEEEQTHTKSSQALEQTRIEERGLNGSTRKSGSSEEISQGKISRKVAKTSLNEQRKVAKTSLNEQRTPRPAKHIAGKNLHFVANITDSETSKSGVYIPRAIMSETKMKPNVTLRDQNNKLWPVEILFLKFGRGFIKGGWPEFRSENNLKLNDKCVFEPVLGDENVCREIKVRVIRRASKCKAYPSGHWPTKLACATWNSTICCRLGLHGPQVDAKKICTFLLGLYKTENQRYSTDKYSLSTPLKEVARSKMAGPPRRVSFSNENVPEFFRVFIPEFSSKHMLIPPAFVRRFMPTIPEKAVVKDGSGKCWEFGLVTSEKDLYFATGWEEFARELFLETGDFLVFKYNGISLFEVEIFGKNGCKKVVVASPQCLALVKIEEEKTLEEPSNAYNRTQNEEIKGLNGSSKKSSSSRKHVAPKNNHFVVTLTKSRWGLRIPASVRKGIKFKPDVNLRCHKDKLWPMKISFWKDGRCYLTTGWSKFQKENKLEAKDKCELELVLGKEKICEEIKFQIIRGGARTQKY</sequence>
<feature type="domain" description="TF-B3" evidence="7">
    <location>
        <begin position="385"/>
        <end position="478"/>
    </location>
</feature>
<dbReference type="GO" id="GO:0003677">
    <property type="term" value="F:DNA binding"/>
    <property type="evidence" value="ECO:0007669"/>
    <property type="project" value="UniProtKB-KW"/>
</dbReference>
<feature type="domain" description="TF-B3" evidence="7">
    <location>
        <begin position="199"/>
        <end position="296"/>
    </location>
</feature>
<feature type="domain" description="TF-B3" evidence="7">
    <location>
        <begin position="8"/>
        <end position="101"/>
    </location>
</feature>
<dbReference type="Proteomes" id="UP000237000">
    <property type="component" value="Unassembled WGS sequence"/>
</dbReference>
<evidence type="ECO:0000256" key="6">
    <source>
        <dbReference type="SAM" id="MobiDB-lite"/>
    </source>
</evidence>
<comment type="caution">
    <text evidence="8">The sequence shown here is derived from an EMBL/GenBank/DDBJ whole genome shotgun (WGS) entry which is preliminary data.</text>
</comment>
<dbReference type="CDD" id="cd10017">
    <property type="entry name" value="B3_DNA"/>
    <property type="match status" value="4"/>
</dbReference>
<dbReference type="InterPro" id="IPR003340">
    <property type="entry name" value="B3_DNA-bd"/>
</dbReference>
<evidence type="ECO:0000256" key="5">
    <source>
        <dbReference type="ARBA" id="ARBA00023242"/>
    </source>
</evidence>
<keyword evidence="9" id="KW-1185">Reference proteome</keyword>
<evidence type="ECO:0000259" key="7">
    <source>
        <dbReference type="PROSITE" id="PS50863"/>
    </source>
</evidence>
<organism evidence="8 9">
    <name type="scientific">Trema orientale</name>
    <name type="common">Charcoal tree</name>
    <name type="synonym">Celtis orientalis</name>
    <dbReference type="NCBI Taxonomy" id="63057"/>
    <lineage>
        <taxon>Eukaryota</taxon>
        <taxon>Viridiplantae</taxon>
        <taxon>Streptophyta</taxon>
        <taxon>Embryophyta</taxon>
        <taxon>Tracheophyta</taxon>
        <taxon>Spermatophyta</taxon>
        <taxon>Magnoliopsida</taxon>
        <taxon>eudicotyledons</taxon>
        <taxon>Gunneridae</taxon>
        <taxon>Pentapetalae</taxon>
        <taxon>rosids</taxon>
        <taxon>fabids</taxon>
        <taxon>Rosales</taxon>
        <taxon>Cannabaceae</taxon>
        <taxon>Trema</taxon>
    </lineage>
</organism>
<dbReference type="Gene3D" id="2.40.330.10">
    <property type="entry name" value="DNA-binding pseudobarrel domain"/>
    <property type="match status" value="4"/>
</dbReference>
<name>A0A2P5FY27_TREOI</name>
<evidence type="ECO:0000313" key="8">
    <source>
        <dbReference type="EMBL" id="POO02657.1"/>
    </source>
</evidence>
<feature type="compositionally biased region" description="Polar residues" evidence="6">
    <location>
        <begin position="144"/>
        <end position="160"/>
    </location>
</feature>
<keyword evidence="3" id="KW-0238">DNA-binding</keyword>
<evidence type="ECO:0000256" key="2">
    <source>
        <dbReference type="ARBA" id="ARBA00023015"/>
    </source>
</evidence>
<dbReference type="OrthoDB" id="1840387at2759"/>
<dbReference type="PROSITE" id="PS50863">
    <property type="entry name" value="B3"/>
    <property type="match status" value="3"/>
</dbReference>
<evidence type="ECO:0000313" key="9">
    <source>
        <dbReference type="Proteomes" id="UP000237000"/>
    </source>
</evidence>
<dbReference type="AlphaFoldDB" id="A0A2P5FY27"/>
<dbReference type="Pfam" id="PF02362">
    <property type="entry name" value="B3"/>
    <property type="match status" value="4"/>
</dbReference>
<keyword evidence="5" id="KW-0539">Nucleus</keyword>
<dbReference type="InterPro" id="IPR050655">
    <property type="entry name" value="Plant_B3_domain"/>
</dbReference>
<dbReference type="PANTHER" id="PTHR31920">
    <property type="entry name" value="B3 DOMAIN-CONTAINING"/>
    <property type="match status" value="1"/>
</dbReference>
<feature type="region of interest" description="Disordered" evidence="6">
    <location>
        <begin position="119"/>
        <end position="191"/>
    </location>
</feature>
<comment type="subcellular location">
    <subcellularLocation>
        <location evidence="1">Nucleus</location>
    </subcellularLocation>
</comment>
<dbReference type="STRING" id="63057.A0A2P5FY27"/>
<dbReference type="PANTHER" id="PTHR31920:SF135">
    <property type="entry name" value="B3 DOMAIN-CONTAINING PROTEIN OS03G0621600-RELATED"/>
    <property type="match status" value="1"/>
</dbReference>
<protein>
    <submittedName>
        <fullName evidence="8">B3 DNA binding domain containing protein</fullName>
    </submittedName>
</protein>